<evidence type="ECO:0000259" key="4">
    <source>
        <dbReference type="PROSITE" id="PS50043"/>
    </source>
</evidence>
<keyword evidence="2" id="KW-0238">DNA-binding</keyword>
<dbReference type="SMART" id="SM00421">
    <property type="entry name" value="HTH_LUXR"/>
    <property type="match status" value="1"/>
</dbReference>
<dbReference type="InterPro" id="IPR039420">
    <property type="entry name" value="WalR-like"/>
</dbReference>
<feature type="domain" description="Response regulatory" evidence="5">
    <location>
        <begin position="3"/>
        <end position="119"/>
    </location>
</feature>
<dbReference type="GO" id="GO:0000160">
    <property type="term" value="P:phosphorelay signal transduction system"/>
    <property type="evidence" value="ECO:0007669"/>
    <property type="project" value="InterPro"/>
</dbReference>
<keyword evidence="7" id="KW-1185">Reference proteome</keyword>
<accession>A0A4R8DDW9</accession>
<proteinExistence type="predicted"/>
<sequence length="216" mass="24226">MIKVVIADDHVLYRAGVKTALAAKPDVRIVAEADNGVQLVHMLKYQKPDVVLLDIQMPLMDGIGALQEIKRDFPDVKVVVLSMHDDNSMITRMMELGANGYLTKTADLEAIYEAIRNCYYNEFHFNATTNMALIDNLRNKKQAIQDGANPEAKLSEKEITVLKLMCEERSTREIADMVDASPRTIEAIRDRIKAKLNIKTTAGLILYAVKHNLLEG</sequence>
<dbReference type="InterPro" id="IPR000792">
    <property type="entry name" value="Tscrpt_reg_LuxR_C"/>
</dbReference>
<dbReference type="InterPro" id="IPR016032">
    <property type="entry name" value="Sig_transdc_resp-reg_C-effctor"/>
</dbReference>
<evidence type="ECO:0000313" key="6">
    <source>
        <dbReference type="EMBL" id="TDW95693.1"/>
    </source>
</evidence>
<evidence type="ECO:0000256" key="3">
    <source>
        <dbReference type="PROSITE-ProRule" id="PRU00169"/>
    </source>
</evidence>
<dbReference type="Proteomes" id="UP000294498">
    <property type="component" value="Unassembled WGS sequence"/>
</dbReference>
<dbReference type="PANTHER" id="PTHR43214">
    <property type="entry name" value="TWO-COMPONENT RESPONSE REGULATOR"/>
    <property type="match status" value="1"/>
</dbReference>
<dbReference type="GO" id="GO:0003677">
    <property type="term" value="F:DNA binding"/>
    <property type="evidence" value="ECO:0007669"/>
    <property type="project" value="UniProtKB-KW"/>
</dbReference>
<evidence type="ECO:0000259" key="5">
    <source>
        <dbReference type="PROSITE" id="PS50110"/>
    </source>
</evidence>
<dbReference type="PANTHER" id="PTHR43214:SF43">
    <property type="entry name" value="TWO-COMPONENT RESPONSE REGULATOR"/>
    <property type="match status" value="1"/>
</dbReference>
<feature type="modified residue" description="4-aspartylphosphate" evidence="3">
    <location>
        <position position="54"/>
    </location>
</feature>
<protein>
    <submittedName>
        <fullName evidence="6">LuxR family two component transcriptional regulator</fullName>
    </submittedName>
</protein>
<dbReference type="SMART" id="SM00448">
    <property type="entry name" value="REC"/>
    <property type="match status" value="1"/>
</dbReference>
<dbReference type="GO" id="GO:0006355">
    <property type="term" value="P:regulation of DNA-templated transcription"/>
    <property type="evidence" value="ECO:0007669"/>
    <property type="project" value="InterPro"/>
</dbReference>
<dbReference type="Pfam" id="PF00072">
    <property type="entry name" value="Response_reg"/>
    <property type="match status" value="1"/>
</dbReference>
<dbReference type="EMBL" id="SODV01000002">
    <property type="protein sequence ID" value="TDW95693.1"/>
    <property type="molecule type" value="Genomic_DNA"/>
</dbReference>
<evidence type="ECO:0000256" key="2">
    <source>
        <dbReference type="ARBA" id="ARBA00023125"/>
    </source>
</evidence>
<dbReference type="Pfam" id="PF00196">
    <property type="entry name" value="GerE"/>
    <property type="match status" value="1"/>
</dbReference>
<dbReference type="PROSITE" id="PS50043">
    <property type="entry name" value="HTH_LUXR_2"/>
    <property type="match status" value="1"/>
</dbReference>
<keyword evidence="1 3" id="KW-0597">Phosphoprotein</keyword>
<dbReference type="PROSITE" id="PS50110">
    <property type="entry name" value="RESPONSE_REGULATORY"/>
    <property type="match status" value="1"/>
</dbReference>
<dbReference type="AlphaFoldDB" id="A0A4R8DDW9"/>
<organism evidence="6 7">
    <name type="scientific">Dinghuibacter silviterrae</name>
    <dbReference type="NCBI Taxonomy" id="1539049"/>
    <lineage>
        <taxon>Bacteria</taxon>
        <taxon>Pseudomonadati</taxon>
        <taxon>Bacteroidota</taxon>
        <taxon>Chitinophagia</taxon>
        <taxon>Chitinophagales</taxon>
        <taxon>Chitinophagaceae</taxon>
        <taxon>Dinghuibacter</taxon>
    </lineage>
</organism>
<dbReference type="InterPro" id="IPR011006">
    <property type="entry name" value="CheY-like_superfamily"/>
</dbReference>
<evidence type="ECO:0000256" key="1">
    <source>
        <dbReference type="ARBA" id="ARBA00022553"/>
    </source>
</evidence>
<gene>
    <name evidence="6" type="ORF">EDB95_3504</name>
</gene>
<dbReference type="SUPFAM" id="SSF46894">
    <property type="entry name" value="C-terminal effector domain of the bipartite response regulators"/>
    <property type="match status" value="1"/>
</dbReference>
<dbReference type="CDD" id="cd06170">
    <property type="entry name" value="LuxR_C_like"/>
    <property type="match status" value="1"/>
</dbReference>
<dbReference type="InterPro" id="IPR001789">
    <property type="entry name" value="Sig_transdc_resp-reg_receiver"/>
</dbReference>
<dbReference type="CDD" id="cd17535">
    <property type="entry name" value="REC_NarL-like"/>
    <property type="match status" value="1"/>
</dbReference>
<feature type="domain" description="HTH luxR-type" evidence="4">
    <location>
        <begin position="147"/>
        <end position="212"/>
    </location>
</feature>
<comment type="caution">
    <text evidence="6">The sequence shown here is derived from an EMBL/GenBank/DDBJ whole genome shotgun (WGS) entry which is preliminary data.</text>
</comment>
<reference evidence="6 7" key="1">
    <citation type="submission" date="2019-03" db="EMBL/GenBank/DDBJ databases">
        <title>Genomic Encyclopedia of Type Strains, Phase IV (KMG-IV): sequencing the most valuable type-strain genomes for metagenomic binning, comparative biology and taxonomic classification.</title>
        <authorList>
            <person name="Goeker M."/>
        </authorList>
    </citation>
    <scope>NUCLEOTIDE SEQUENCE [LARGE SCALE GENOMIC DNA]</scope>
    <source>
        <strain evidence="6 7">DSM 100059</strain>
    </source>
</reference>
<dbReference type="Gene3D" id="3.40.50.2300">
    <property type="match status" value="1"/>
</dbReference>
<name>A0A4R8DDW9_9BACT</name>
<evidence type="ECO:0000313" key="7">
    <source>
        <dbReference type="Proteomes" id="UP000294498"/>
    </source>
</evidence>
<dbReference type="InterPro" id="IPR058245">
    <property type="entry name" value="NreC/VraR/RcsB-like_REC"/>
</dbReference>
<dbReference type="SUPFAM" id="SSF52172">
    <property type="entry name" value="CheY-like"/>
    <property type="match status" value="1"/>
</dbReference>